<keyword evidence="1" id="KW-0175">Coiled coil</keyword>
<organism evidence="2 3">
    <name type="scientific">Golovinomyces cichoracearum</name>
    <dbReference type="NCBI Taxonomy" id="62708"/>
    <lineage>
        <taxon>Eukaryota</taxon>
        <taxon>Fungi</taxon>
        <taxon>Dikarya</taxon>
        <taxon>Ascomycota</taxon>
        <taxon>Pezizomycotina</taxon>
        <taxon>Leotiomycetes</taxon>
        <taxon>Erysiphales</taxon>
        <taxon>Erysiphaceae</taxon>
        <taxon>Golovinomyces</taxon>
    </lineage>
</organism>
<proteinExistence type="predicted"/>
<reference evidence="2 3" key="1">
    <citation type="journal article" date="2018" name="BMC Genomics">
        <title>Comparative genome analyses reveal sequence features reflecting distinct modes of host-adaptation between dicot and monocot powdery mildew.</title>
        <authorList>
            <person name="Wu Y."/>
            <person name="Ma X."/>
            <person name="Pan Z."/>
            <person name="Kale S.D."/>
            <person name="Song Y."/>
            <person name="King H."/>
            <person name="Zhang Q."/>
            <person name="Presley C."/>
            <person name="Deng X."/>
            <person name="Wei C.I."/>
            <person name="Xiao S."/>
        </authorList>
    </citation>
    <scope>NUCLEOTIDE SEQUENCE [LARGE SCALE GENOMIC DNA]</scope>
    <source>
        <strain evidence="2">UCSC1</strain>
    </source>
</reference>
<gene>
    <name evidence="2" type="ORF">GcC1_042027</name>
</gene>
<dbReference type="InterPro" id="IPR011333">
    <property type="entry name" value="SKP1/BTB/POZ_sf"/>
</dbReference>
<dbReference type="Gene3D" id="3.30.710.10">
    <property type="entry name" value="Potassium Channel Kv1.1, Chain A"/>
    <property type="match status" value="1"/>
</dbReference>
<dbReference type="Proteomes" id="UP000285405">
    <property type="component" value="Unassembled WGS sequence"/>
</dbReference>
<sequence>MDDHLVISPYTSRMVTLRFGQSGKAYYVSCDLLYNQSFITLNDNDYDCGYTEDIGHVLVHFIYTGTYQTLVSTKRYQNTRDQMLAELQIAAEVLFASNAWNLPGLCKLAEIMIHRLCKSIKVLDAVDIIDTVLLNKEKDNSEISRRSKRWLKEFLISSLQEAFDKNDEMFQDIKLFEGLENLELINVLSAALFNMCYSRLQESLEREKQLKKSLAAEKKLREAEAEEAKTEESDSLSLANLILNTSTSDTS</sequence>
<dbReference type="AlphaFoldDB" id="A0A420IZ33"/>
<comment type="caution">
    <text evidence="2">The sequence shown here is derived from an EMBL/GenBank/DDBJ whole genome shotgun (WGS) entry which is preliminary data.</text>
</comment>
<evidence type="ECO:0000313" key="2">
    <source>
        <dbReference type="EMBL" id="RKF79816.1"/>
    </source>
</evidence>
<evidence type="ECO:0008006" key="4">
    <source>
        <dbReference type="Google" id="ProtNLM"/>
    </source>
</evidence>
<dbReference type="OrthoDB" id="3594103at2759"/>
<dbReference type="PANTHER" id="PTHR37538:SF4">
    <property type="entry name" value="PITSLRE SERINE_THREONINE-PROTEIN KINASE CDC2L1"/>
    <property type="match status" value="1"/>
</dbReference>
<dbReference type="EMBL" id="MCBR01004260">
    <property type="protein sequence ID" value="RKF79816.1"/>
    <property type="molecule type" value="Genomic_DNA"/>
</dbReference>
<protein>
    <recommendedName>
        <fullName evidence="4">BTB domain-containing protein</fullName>
    </recommendedName>
</protein>
<feature type="coiled-coil region" evidence="1">
    <location>
        <begin position="197"/>
        <end position="233"/>
    </location>
</feature>
<name>A0A420IZ33_9PEZI</name>
<evidence type="ECO:0000256" key="1">
    <source>
        <dbReference type="SAM" id="Coils"/>
    </source>
</evidence>
<accession>A0A420IZ33</accession>
<dbReference type="PANTHER" id="PTHR37538">
    <property type="entry name" value="BTB DOMAIN-CONTAINING PROTEIN"/>
    <property type="match status" value="1"/>
</dbReference>
<evidence type="ECO:0000313" key="3">
    <source>
        <dbReference type="Proteomes" id="UP000285405"/>
    </source>
</evidence>